<feature type="binding site" evidence="1">
    <location>
        <position position="337"/>
    </location>
    <ligand>
        <name>Zn(2+)</name>
        <dbReference type="ChEBI" id="CHEBI:29105"/>
    </ligand>
</feature>
<dbReference type="Pfam" id="PF02037">
    <property type="entry name" value="SAP"/>
    <property type="match status" value="1"/>
</dbReference>
<name>A0A0L0H4T3_SPIPD</name>
<evidence type="ECO:0000256" key="2">
    <source>
        <dbReference type="SAM" id="MobiDB-lite"/>
    </source>
</evidence>
<dbReference type="InterPro" id="IPR005301">
    <property type="entry name" value="MOB_kinase_act_fam"/>
</dbReference>
<dbReference type="GeneID" id="27691736"/>
<dbReference type="eggNOG" id="KOG0440">
    <property type="taxonomic scope" value="Eukaryota"/>
</dbReference>
<dbReference type="STRING" id="645134.A0A0L0H4T3"/>
<accession>A0A0L0H4T3</accession>
<dbReference type="Gene3D" id="1.10.720.30">
    <property type="entry name" value="SAP domain"/>
    <property type="match status" value="1"/>
</dbReference>
<dbReference type="SUPFAM" id="SSF68906">
    <property type="entry name" value="SAP domain"/>
    <property type="match status" value="1"/>
</dbReference>
<sequence>MSTLTEAAVKKLKIVELKAELTKLGLPTTGKKDELVTRLLERVNISTPTLHDDSELNAELAQLEELSAKEKPARNARIGIAASPQKSNSGGSAAANSPAAAVTASPVTGMPVSANSEKKSTVSVPPVTAQLTEEEKRKARAARFGLPVAENSLLENRAARSKTPVGKSKGVKATPNPKAGTATVNATVSKSAGTRKLSIDPEVLKKRVERWGTVNPEVAKVIVSAEEEEKKRKRAERFSLQTPQKSAEKKQKTNTKMDYRKFLGTYEGKTFKSKKQFFQGTKRDQLQKYIVKTLGGGSLRAAVELPPDTSRDEWLAVNTVDFYNQINLLYGCISEYCTRENCPSMTAGARYEYLWADGKSIPKPIKCTAPEYIEYLLSWVDTQLDDESIFPPSDEFPPQFYTTVKQIFKRLFRFYAHLYHNHLKQLEAVGEDRHLNTCFKHFILFVTEFDLVDSKELQPLSTIVSQILEQNPKTDFMDMTPMTFGTVYVRGPSASVKWI</sequence>
<protein>
    <recommendedName>
        <fullName evidence="3">SAP domain-containing protein</fullName>
    </recommendedName>
</protein>
<evidence type="ECO:0000259" key="3">
    <source>
        <dbReference type="PROSITE" id="PS50800"/>
    </source>
</evidence>
<dbReference type="InterPro" id="IPR036703">
    <property type="entry name" value="MOB_kinase_act_sf"/>
</dbReference>
<keyword evidence="1" id="KW-0479">Metal-binding</keyword>
<feature type="binding site" evidence="1">
    <location>
        <position position="422"/>
    </location>
    <ligand>
        <name>Zn(2+)</name>
        <dbReference type="ChEBI" id="CHEBI:29105"/>
    </ligand>
</feature>
<dbReference type="Gene3D" id="1.20.140.30">
    <property type="entry name" value="MOB kinase activator"/>
    <property type="match status" value="1"/>
</dbReference>
<dbReference type="OrthoDB" id="8170117at2759"/>
<feature type="region of interest" description="Disordered" evidence="2">
    <location>
        <begin position="155"/>
        <end position="182"/>
    </location>
</feature>
<dbReference type="EMBL" id="KQ257472">
    <property type="protein sequence ID" value="KNC95979.1"/>
    <property type="molecule type" value="Genomic_DNA"/>
</dbReference>
<reference evidence="4 5" key="1">
    <citation type="submission" date="2009-08" db="EMBL/GenBank/DDBJ databases">
        <title>The Genome Sequence of Spizellomyces punctatus strain DAOM BR117.</title>
        <authorList>
            <consortium name="The Broad Institute Genome Sequencing Platform"/>
            <person name="Russ C."/>
            <person name="Cuomo C."/>
            <person name="Shea T."/>
            <person name="Young S.K."/>
            <person name="Zeng Q."/>
            <person name="Koehrsen M."/>
            <person name="Haas B."/>
            <person name="Borodovsky M."/>
            <person name="Guigo R."/>
            <person name="Alvarado L."/>
            <person name="Berlin A."/>
            <person name="Bochicchio J."/>
            <person name="Borenstein D."/>
            <person name="Chapman S."/>
            <person name="Chen Z."/>
            <person name="Engels R."/>
            <person name="Freedman E."/>
            <person name="Gellesch M."/>
            <person name="Goldberg J."/>
            <person name="Griggs A."/>
            <person name="Gujja S."/>
            <person name="Heiman D."/>
            <person name="Hepburn T."/>
            <person name="Howarth C."/>
            <person name="Jen D."/>
            <person name="Larson L."/>
            <person name="Lewis B."/>
            <person name="Mehta T."/>
            <person name="Park D."/>
            <person name="Pearson M."/>
            <person name="Roberts A."/>
            <person name="Saif S."/>
            <person name="Shenoy N."/>
            <person name="Sisk P."/>
            <person name="Stolte C."/>
            <person name="Sykes S."/>
            <person name="Thomson T."/>
            <person name="Walk T."/>
            <person name="White J."/>
            <person name="Yandava C."/>
            <person name="Burger G."/>
            <person name="Gray M.W."/>
            <person name="Holland P.W.H."/>
            <person name="King N."/>
            <person name="Lang F.B.F."/>
            <person name="Roger A.J."/>
            <person name="Ruiz-Trillo I."/>
            <person name="Lander E."/>
            <person name="Nusbaum C."/>
        </authorList>
    </citation>
    <scope>NUCLEOTIDE SEQUENCE [LARGE SCALE GENOMIC DNA]</scope>
    <source>
        <strain evidence="4 5">DAOM BR117</strain>
    </source>
</reference>
<dbReference type="RefSeq" id="XP_016604019.1">
    <property type="nucleotide sequence ID" value="XM_016756730.1"/>
</dbReference>
<evidence type="ECO:0000256" key="1">
    <source>
        <dbReference type="PIRSR" id="PIRSR605301-1"/>
    </source>
</evidence>
<evidence type="ECO:0000313" key="4">
    <source>
        <dbReference type="EMBL" id="KNC95979.1"/>
    </source>
</evidence>
<proteinExistence type="predicted"/>
<feature type="binding site" evidence="1">
    <location>
        <position position="417"/>
    </location>
    <ligand>
        <name>Zn(2+)</name>
        <dbReference type="ChEBI" id="CHEBI:29105"/>
    </ligand>
</feature>
<feature type="region of interest" description="Disordered" evidence="2">
    <location>
        <begin position="67"/>
        <end position="138"/>
    </location>
</feature>
<dbReference type="AlphaFoldDB" id="A0A0L0H4T3"/>
<keyword evidence="5" id="KW-1185">Reference proteome</keyword>
<feature type="domain" description="SAP" evidence="3">
    <location>
        <begin position="9"/>
        <end position="43"/>
    </location>
</feature>
<keyword evidence="1" id="KW-0862">Zinc</keyword>
<gene>
    <name evidence="4" type="ORF">SPPG_08582</name>
</gene>
<feature type="compositionally biased region" description="Low complexity" evidence="2">
    <location>
        <begin position="87"/>
        <end position="108"/>
    </location>
</feature>
<dbReference type="InterPro" id="IPR003034">
    <property type="entry name" value="SAP_dom"/>
</dbReference>
<dbReference type="SMART" id="SM00513">
    <property type="entry name" value="SAP"/>
    <property type="match status" value="1"/>
</dbReference>
<organism evidence="4 5">
    <name type="scientific">Spizellomyces punctatus (strain DAOM BR117)</name>
    <dbReference type="NCBI Taxonomy" id="645134"/>
    <lineage>
        <taxon>Eukaryota</taxon>
        <taxon>Fungi</taxon>
        <taxon>Fungi incertae sedis</taxon>
        <taxon>Chytridiomycota</taxon>
        <taxon>Chytridiomycota incertae sedis</taxon>
        <taxon>Chytridiomycetes</taxon>
        <taxon>Spizellomycetales</taxon>
        <taxon>Spizellomycetaceae</taxon>
        <taxon>Spizellomyces</taxon>
    </lineage>
</organism>
<dbReference type="SMART" id="SM01388">
    <property type="entry name" value="Mob1_phocein"/>
    <property type="match status" value="1"/>
</dbReference>
<dbReference type="Proteomes" id="UP000053201">
    <property type="component" value="Unassembled WGS sequence"/>
</dbReference>
<dbReference type="PROSITE" id="PS50800">
    <property type="entry name" value="SAP"/>
    <property type="match status" value="1"/>
</dbReference>
<dbReference type="PANTHER" id="PTHR22599">
    <property type="entry name" value="MPS ONE BINDER KINASE ACTIVATOR-LIKE MOB"/>
    <property type="match status" value="1"/>
</dbReference>
<dbReference type="SUPFAM" id="SSF101152">
    <property type="entry name" value="Mob1/phocein"/>
    <property type="match status" value="1"/>
</dbReference>
<dbReference type="InterPro" id="IPR036361">
    <property type="entry name" value="SAP_dom_sf"/>
</dbReference>
<feature type="binding site" evidence="1">
    <location>
        <position position="342"/>
    </location>
    <ligand>
        <name>Zn(2+)</name>
        <dbReference type="ChEBI" id="CHEBI:29105"/>
    </ligand>
</feature>
<evidence type="ECO:0000313" key="5">
    <source>
        <dbReference type="Proteomes" id="UP000053201"/>
    </source>
</evidence>
<dbReference type="InParanoid" id="A0A0L0H4T3"/>
<feature type="region of interest" description="Disordered" evidence="2">
    <location>
        <begin position="232"/>
        <end position="253"/>
    </location>
</feature>
<dbReference type="Pfam" id="PF03637">
    <property type="entry name" value="Mob1_phocein"/>
    <property type="match status" value="1"/>
</dbReference>
<dbReference type="VEuPathDB" id="FungiDB:SPPG_08582"/>